<name>A0ABY7DA96_MYAAR</name>
<gene>
    <name evidence="1" type="ORF">MAR_006659</name>
</gene>
<sequence length="893" mass="101079">MSAAVFRRLVCRVIQSRHSVKCGLCECSIRPEEDVTQLHVEMENQAALQIMDEQPVSTDVTISIKLKNVPLSAAVFRRFVSMVIQSRHSVKCELLICKIEPEEDVTQLQVEMENQAALQIMDQQPVSTDVTISIELSQSRHFVECGLWECTIEPEEDVTQLHVEIENQAALQIVDQQPVPTDVTISIRLKKVPLSAAVFRRLVCMVIQSRHSVKCVLLECTIRPEEDVTQLQVEMENHAALQIMDQQPVPTDVTISIILKKVSLSAAVFRRLVCMVIQSRHSVECVLLKCTIRPEEDVTQLQVEMENQTALQIMDQQPVSTDVTISINLTKVSLSAAVFKRLVYTVIQSRHSMECGLWECSIEPEEDVTQLQVEMENQAALQIMDQQPVSTDVTISINLIKVSLSAAVFKRLVYTVIQSRHSMECGLWECSIEPEEDVTQLQVEMENQAALQIMDQQPVSTDVTISIKLINVSLSAAVFRRLVCMVIKSRHSMECGLWECSIEPEEDVTQLQVEMENQTALQIMDQQPVSTDVTISIKLIKVSLSAAVFRRFVYRVIQSRHSVKCKLLKCTIRPEEDVTQLQVEMENQTALQIMDQQPVSTDVTISINLTKVSLSAAVFKRLVYTVIQSRHSMECGLWECSIEPEEDVTQLQVEMENQAALQIMDQQPVSTDVTISINLIKVSLSAAVFKRLVYTVIQSRHSMECGLWECSIEPEEDVTQLQVEIENQAALQIMDQQPVSTDVTISIKLINVSLSAAVFRRLVCMVIKSRHSMECGLWECSIEPEEDVTQLQVEMENQTALQIMDQQPVSTDVTIYIKLIKVSLSAAVFRRFVYRVIQSRHSVKCKLLKCTIEPEEDVAQLWVGMENQAALNLGHFENHSGFGWSILFHVNKK</sequence>
<feature type="non-terminal residue" evidence="1">
    <location>
        <position position="1"/>
    </location>
</feature>
<evidence type="ECO:0000313" key="2">
    <source>
        <dbReference type="Proteomes" id="UP001164746"/>
    </source>
</evidence>
<reference evidence="1" key="1">
    <citation type="submission" date="2022-11" db="EMBL/GenBank/DDBJ databases">
        <title>Centuries of genome instability and evolution in soft-shell clam transmissible cancer (bioRxiv).</title>
        <authorList>
            <person name="Hart S.F.M."/>
            <person name="Yonemitsu M.A."/>
            <person name="Giersch R.M."/>
            <person name="Beal B.F."/>
            <person name="Arriagada G."/>
            <person name="Davis B.W."/>
            <person name="Ostrander E.A."/>
            <person name="Goff S.P."/>
            <person name="Metzger M.J."/>
        </authorList>
    </citation>
    <scope>NUCLEOTIDE SEQUENCE</scope>
    <source>
        <strain evidence="1">MELC-2E11</strain>
        <tissue evidence="1">Siphon/mantle</tissue>
    </source>
</reference>
<accession>A0ABY7DA96</accession>
<keyword evidence="2" id="KW-1185">Reference proteome</keyword>
<evidence type="ECO:0000313" key="1">
    <source>
        <dbReference type="EMBL" id="WAQ94188.1"/>
    </source>
</evidence>
<protein>
    <submittedName>
        <fullName evidence="1">Uncharacterized protein</fullName>
    </submittedName>
</protein>
<proteinExistence type="predicted"/>
<dbReference type="Proteomes" id="UP001164746">
    <property type="component" value="Chromosome 1"/>
</dbReference>
<organism evidence="1 2">
    <name type="scientific">Mya arenaria</name>
    <name type="common">Soft-shell clam</name>
    <dbReference type="NCBI Taxonomy" id="6604"/>
    <lineage>
        <taxon>Eukaryota</taxon>
        <taxon>Metazoa</taxon>
        <taxon>Spiralia</taxon>
        <taxon>Lophotrochozoa</taxon>
        <taxon>Mollusca</taxon>
        <taxon>Bivalvia</taxon>
        <taxon>Autobranchia</taxon>
        <taxon>Heteroconchia</taxon>
        <taxon>Euheterodonta</taxon>
        <taxon>Imparidentia</taxon>
        <taxon>Neoheterodontei</taxon>
        <taxon>Myida</taxon>
        <taxon>Myoidea</taxon>
        <taxon>Myidae</taxon>
        <taxon>Mya</taxon>
    </lineage>
</organism>
<dbReference type="EMBL" id="CP111012">
    <property type="protein sequence ID" value="WAQ94188.1"/>
    <property type="molecule type" value="Genomic_DNA"/>
</dbReference>